<proteinExistence type="predicted"/>
<name>A0A9W9BXP8_9PLEO</name>
<dbReference type="OrthoDB" id="3770823at2759"/>
<accession>A0A9W9BXP8</accession>
<reference evidence="1" key="1">
    <citation type="submission" date="2022-10" db="EMBL/GenBank/DDBJ databases">
        <title>Tapping the CABI collections for fungal endophytes: first genome assemblies for Collariella, Neodidymelliopsis, Ascochyta clinopodiicola, Didymella pomorum, Didymosphaeria variabile, Neocosmospora piperis and Neocucurbitaria cava.</title>
        <authorList>
            <person name="Hill R."/>
        </authorList>
    </citation>
    <scope>NUCLEOTIDE SEQUENCE</scope>
    <source>
        <strain evidence="1">IMI 360193</strain>
    </source>
</reference>
<protein>
    <submittedName>
        <fullName evidence="1">Uncharacterized protein</fullName>
    </submittedName>
</protein>
<keyword evidence="2" id="KW-1185">Reference proteome</keyword>
<evidence type="ECO:0000313" key="2">
    <source>
        <dbReference type="Proteomes" id="UP001140562"/>
    </source>
</evidence>
<comment type="caution">
    <text evidence="1">The sequence shown here is derived from an EMBL/GenBank/DDBJ whole genome shotgun (WGS) entry which is preliminary data.</text>
</comment>
<organism evidence="1 2">
    <name type="scientific">Didymella glomerata</name>
    <dbReference type="NCBI Taxonomy" id="749621"/>
    <lineage>
        <taxon>Eukaryota</taxon>
        <taxon>Fungi</taxon>
        <taxon>Dikarya</taxon>
        <taxon>Ascomycota</taxon>
        <taxon>Pezizomycotina</taxon>
        <taxon>Dothideomycetes</taxon>
        <taxon>Pleosporomycetidae</taxon>
        <taxon>Pleosporales</taxon>
        <taxon>Pleosporineae</taxon>
        <taxon>Didymellaceae</taxon>
        <taxon>Didymella</taxon>
    </lineage>
</organism>
<dbReference type="Proteomes" id="UP001140562">
    <property type="component" value="Unassembled WGS sequence"/>
</dbReference>
<evidence type="ECO:0000313" key="1">
    <source>
        <dbReference type="EMBL" id="KAJ4333269.1"/>
    </source>
</evidence>
<dbReference type="EMBL" id="JAPEUV010000098">
    <property type="protein sequence ID" value="KAJ4333269.1"/>
    <property type="molecule type" value="Genomic_DNA"/>
</dbReference>
<sequence length="234" mass="26786">MRSLCLETPTAKAFKALSELMVKMRYQSVQDLQNGFHSIINDMEHELNERYIITDRQTGRSVHHSQLDLIRIVGDTEWWNCGIAETLKLDEVDALEQMSWIAEPEEAPTGCAPEDRYLSIVSQELLPDRGLPVGRDSYIVMLKELSEVSLAQTNLLRTAIEFLQRLPAAASQGNVRQEAERIVRVKHFLRDYWAGKNKKARHLYMLLLNGRGSGTDGLNMRILEEQIAHLELKD</sequence>
<dbReference type="AlphaFoldDB" id="A0A9W9BXP8"/>
<gene>
    <name evidence="1" type="ORF">N0V87_007743</name>
</gene>